<name>A0ABW1AYD9_9RHOO</name>
<accession>A0ABW1AYD9</accession>
<dbReference type="PANTHER" id="PTHR42951:SF22">
    <property type="entry name" value="METALLO BETA-LACTAMASE SUPERFAMILY LIPOPROTEIN"/>
    <property type="match status" value="1"/>
</dbReference>
<proteinExistence type="predicted"/>
<evidence type="ECO:0000259" key="1">
    <source>
        <dbReference type="SMART" id="SM00849"/>
    </source>
</evidence>
<gene>
    <name evidence="2" type="ORF">ACFPTN_22585</name>
</gene>
<dbReference type="EMBL" id="JBHSOG010000108">
    <property type="protein sequence ID" value="MFC5772179.1"/>
    <property type="molecule type" value="Genomic_DNA"/>
</dbReference>
<comment type="caution">
    <text evidence="2">The sequence shown here is derived from an EMBL/GenBank/DDBJ whole genome shotgun (WGS) entry which is preliminary data.</text>
</comment>
<keyword evidence="3" id="KW-1185">Reference proteome</keyword>
<reference evidence="3" key="1">
    <citation type="journal article" date="2019" name="Int. J. Syst. Evol. Microbiol.">
        <title>The Global Catalogue of Microorganisms (GCM) 10K type strain sequencing project: providing services to taxonomists for standard genome sequencing and annotation.</title>
        <authorList>
            <consortium name="The Broad Institute Genomics Platform"/>
            <consortium name="The Broad Institute Genome Sequencing Center for Infectious Disease"/>
            <person name="Wu L."/>
            <person name="Ma J."/>
        </authorList>
    </citation>
    <scope>NUCLEOTIDE SEQUENCE [LARGE SCALE GENOMIC DNA]</scope>
    <source>
        <strain evidence="3">SHR3</strain>
    </source>
</reference>
<dbReference type="Gene3D" id="3.60.15.10">
    <property type="entry name" value="Ribonuclease Z/Hydroxyacylglutathione hydrolase-like"/>
    <property type="match status" value="1"/>
</dbReference>
<dbReference type="InterPro" id="IPR036866">
    <property type="entry name" value="RibonucZ/Hydroxyglut_hydro"/>
</dbReference>
<dbReference type="Proteomes" id="UP001595974">
    <property type="component" value="Unassembled WGS sequence"/>
</dbReference>
<sequence>MTAQKEQTQTGELVVQHLITHLHGIHAVDSGYGRPMLAAIHIIVHNGHAAVVDTGSNASVPRVLSALARLGIAPEAVDWVLLTHIHLDHAGAAGSLMCALPKARLVVHQRGVRHMVDPARLWEGTSAVYGAERAFELYGRLVPVAPERIVAATDGLEIDLAGRRLRMLDTPGHARHHICIWDETACAFFTGDTFGLSYRELDVDGRAFIIPTTTPTQFDPAAMHASIDRLLSFQPCSMYLAHFSRVTEVERLGADLHRLIDTMVAVAQAARGEGVARHVEILAGLEQVVREETARQSWALSEDDALELLRMDLELNAQGLGEWLDSRREAAAGLVSA</sequence>
<feature type="domain" description="Metallo-beta-lactamase" evidence="1">
    <location>
        <begin position="37"/>
        <end position="242"/>
    </location>
</feature>
<dbReference type="SMART" id="SM00849">
    <property type="entry name" value="Lactamase_B"/>
    <property type="match status" value="1"/>
</dbReference>
<dbReference type="SUPFAM" id="SSF56281">
    <property type="entry name" value="Metallo-hydrolase/oxidoreductase"/>
    <property type="match status" value="1"/>
</dbReference>
<dbReference type="RefSeq" id="WP_385962252.1">
    <property type="nucleotide sequence ID" value="NZ_JBHSOG010000108.1"/>
</dbReference>
<dbReference type="InterPro" id="IPR050855">
    <property type="entry name" value="NDM-1-like"/>
</dbReference>
<organism evidence="2 3">
    <name type="scientific">Thauera sinica</name>
    <dbReference type="NCBI Taxonomy" id="2665146"/>
    <lineage>
        <taxon>Bacteria</taxon>
        <taxon>Pseudomonadati</taxon>
        <taxon>Pseudomonadota</taxon>
        <taxon>Betaproteobacteria</taxon>
        <taxon>Rhodocyclales</taxon>
        <taxon>Zoogloeaceae</taxon>
        <taxon>Thauera</taxon>
    </lineage>
</organism>
<dbReference type="CDD" id="cd07726">
    <property type="entry name" value="ST1585-like_MBL-fold"/>
    <property type="match status" value="1"/>
</dbReference>
<evidence type="ECO:0000313" key="3">
    <source>
        <dbReference type="Proteomes" id="UP001595974"/>
    </source>
</evidence>
<dbReference type="Pfam" id="PF00753">
    <property type="entry name" value="Lactamase_B"/>
    <property type="match status" value="1"/>
</dbReference>
<protein>
    <submittedName>
        <fullName evidence="2">MBL fold metallo-hydrolase</fullName>
    </submittedName>
</protein>
<dbReference type="InterPro" id="IPR037482">
    <property type="entry name" value="ST1585_MBL-fold"/>
</dbReference>
<dbReference type="InterPro" id="IPR001279">
    <property type="entry name" value="Metallo-B-lactamas"/>
</dbReference>
<evidence type="ECO:0000313" key="2">
    <source>
        <dbReference type="EMBL" id="MFC5772179.1"/>
    </source>
</evidence>
<dbReference type="PANTHER" id="PTHR42951">
    <property type="entry name" value="METALLO-BETA-LACTAMASE DOMAIN-CONTAINING"/>
    <property type="match status" value="1"/>
</dbReference>